<dbReference type="InterPro" id="IPR028375">
    <property type="entry name" value="KA1/Ssp2_C"/>
</dbReference>
<feature type="domain" description="KA1" evidence="10">
    <location>
        <begin position="801"/>
        <end position="851"/>
    </location>
</feature>
<keyword evidence="2" id="KW-0723">Serine/threonine-protein kinase</keyword>
<keyword evidence="3" id="KW-0808">Transferase</keyword>
<dbReference type="PROSITE" id="PS50032">
    <property type="entry name" value="KA1"/>
    <property type="match status" value="1"/>
</dbReference>
<feature type="region of interest" description="Disordered" evidence="9">
    <location>
        <begin position="230"/>
        <end position="631"/>
    </location>
</feature>
<evidence type="ECO:0000256" key="5">
    <source>
        <dbReference type="ARBA" id="ARBA00022777"/>
    </source>
</evidence>
<dbReference type="RefSeq" id="XP_018274730.1">
    <property type="nucleotide sequence ID" value="XM_018415665.1"/>
</dbReference>
<accession>A0A194SG95</accession>
<name>A0A194SG95_RHOGW</name>
<keyword evidence="6" id="KW-0067">ATP-binding</keyword>
<feature type="compositionally biased region" description="Low complexity" evidence="9">
    <location>
        <begin position="766"/>
        <end position="788"/>
    </location>
</feature>
<keyword evidence="12" id="KW-1185">Reference proteome</keyword>
<gene>
    <name evidence="11" type="ORF">RHOBADRAFT_51118</name>
</gene>
<feature type="compositionally biased region" description="Low complexity" evidence="9">
    <location>
        <begin position="509"/>
        <end position="535"/>
    </location>
</feature>
<dbReference type="GO" id="GO:0005524">
    <property type="term" value="F:ATP binding"/>
    <property type="evidence" value="ECO:0007669"/>
    <property type="project" value="UniProtKB-KW"/>
</dbReference>
<reference evidence="11 12" key="1">
    <citation type="journal article" date="2015" name="Front. Microbiol.">
        <title>Genome sequence of the plant growth promoting endophytic yeast Rhodotorula graminis WP1.</title>
        <authorList>
            <person name="Firrincieli A."/>
            <person name="Otillar R."/>
            <person name="Salamov A."/>
            <person name="Schmutz J."/>
            <person name="Khan Z."/>
            <person name="Redman R.S."/>
            <person name="Fleck N.D."/>
            <person name="Lindquist E."/>
            <person name="Grigoriev I.V."/>
            <person name="Doty S.L."/>
        </authorList>
    </citation>
    <scope>NUCLEOTIDE SEQUENCE [LARGE SCALE GENOMIC DNA]</scope>
    <source>
        <strain evidence="11 12">WP1</strain>
    </source>
</reference>
<feature type="compositionally biased region" description="Gly residues" evidence="9">
    <location>
        <begin position="88"/>
        <end position="101"/>
    </location>
</feature>
<dbReference type="AlphaFoldDB" id="A0A194SG95"/>
<evidence type="ECO:0000256" key="3">
    <source>
        <dbReference type="ARBA" id="ARBA00022679"/>
    </source>
</evidence>
<feature type="compositionally biased region" description="Low complexity" evidence="9">
    <location>
        <begin position="392"/>
        <end position="412"/>
    </location>
</feature>
<comment type="catalytic activity">
    <reaction evidence="7">
        <text>L-threonyl-[protein] + ATP = O-phospho-L-threonyl-[protein] + ADP + H(+)</text>
        <dbReference type="Rhea" id="RHEA:46608"/>
        <dbReference type="Rhea" id="RHEA-COMP:11060"/>
        <dbReference type="Rhea" id="RHEA-COMP:11605"/>
        <dbReference type="ChEBI" id="CHEBI:15378"/>
        <dbReference type="ChEBI" id="CHEBI:30013"/>
        <dbReference type="ChEBI" id="CHEBI:30616"/>
        <dbReference type="ChEBI" id="CHEBI:61977"/>
        <dbReference type="ChEBI" id="CHEBI:456216"/>
        <dbReference type="EC" id="2.7.11.1"/>
    </reaction>
</comment>
<dbReference type="Gene3D" id="3.30.310.80">
    <property type="entry name" value="Kinase associated domain 1, KA1"/>
    <property type="match status" value="1"/>
</dbReference>
<dbReference type="InterPro" id="IPR001772">
    <property type="entry name" value="KA1_dom"/>
</dbReference>
<feature type="compositionally biased region" description="Polar residues" evidence="9">
    <location>
        <begin position="737"/>
        <end position="765"/>
    </location>
</feature>
<dbReference type="EMBL" id="KQ474073">
    <property type="protein sequence ID" value="KPV78681.1"/>
    <property type="molecule type" value="Genomic_DNA"/>
</dbReference>
<proteinExistence type="predicted"/>
<keyword evidence="4" id="KW-0547">Nucleotide-binding</keyword>
<evidence type="ECO:0000256" key="2">
    <source>
        <dbReference type="ARBA" id="ARBA00022527"/>
    </source>
</evidence>
<evidence type="ECO:0000256" key="9">
    <source>
        <dbReference type="SAM" id="MobiDB-lite"/>
    </source>
</evidence>
<dbReference type="Pfam" id="PF02149">
    <property type="entry name" value="KA1"/>
    <property type="match status" value="1"/>
</dbReference>
<comment type="catalytic activity">
    <reaction evidence="8">
        <text>L-seryl-[protein] + ATP = O-phospho-L-seryl-[protein] + ADP + H(+)</text>
        <dbReference type="Rhea" id="RHEA:17989"/>
        <dbReference type="Rhea" id="RHEA-COMP:9863"/>
        <dbReference type="Rhea" id="RHEA-COMP:11604"/>
        <dbReference type="ChEBI" id="CHEBI:15378"/>
        <dbReference type="ChEBI" id="CHEBI:29999"/>
        <dbReference type="ChEBI" id="CHEBI:30616"/>
        <dbReference type="ChEBI" id="CHEBI:83421"/>
        <dbReference type="ChEBI" id="CHEBI:456216"/>
        <dbReference type="EC" id="2.7.11.1"/>
    </reaction>
</comment>
<evidence type="ECO:0000259" key="10">
    <source>
        <dbReference type="PROSITE" id="PS50032"/>
    </source>
</evidence>
<feature type="region of interest" description="Disordered" evidence="9">
    <location>
        <begin position="684"/>
        <end position="798"/>
    </location>
</feature>
<feature type="compositionally biased region" description="Low complexity" evidence="9">
    <location>
        <begin position="314"/>
        <end position="328"/>
    </location>
</feature>
<feature type="compositionally biased region" description="Pro residues" evidence="9">
    <location>
        <begin position="262"/>
        <end position="273"/>
    </location>
</feature>
<dbReference type="STRING" id="578459.A0A194SG95"/>
<feature type="compositionally biased region" description="Low complexity" evidence="9">
    <location>
        <begin position="285"/>
        <end position="296"/>
    </location>
</feature>
<dbReference type="Proteomes" id="UP000053890">
    <property type="component" value="Unassembled WGS sequence"/>
</dbReference>
<feature type="region of interest" description="Disordered" evidence="9">
    <location>
        <begin position="87"/>
        <end position="127"/>
    </location>
</feature>
<dbReference type="OrthoDB" id="193931at2759"/>
<feature type="compositionally biased region" description="Low complexity" evidence="9">
    <location>
        <begin position="241"/>
        <end position="251"/>
    </location>
</feature>
<feature type="compositionally biased region" description="Basic and acidic residues" evidence="9">
    <location>
        <begin position="106"/>
        <end position="123"/>
    </location>
</feature>
<evidence type="ECO:0000313" key="12">
    <source>
        <dbReference type="Proteomes" id="UP000053890"/>
    </source>
</evidence>
<sequence length="851" mass="87215">MLVTVPAQRATLTEVLNHPWIVKGFTSAPAAHIPTRVPLRLGELDDEVIRGMTGFEFGTEAEISARLTDVVQSELYRQAVRNWEVRGGSAGSGYGAGGEGSSGASDSDKERPAMRVDGKDMKRTPTANKRFSGLGFYGKKLTSGFNAAFAGATTAPPRASDEQEALGGTQGGSYGVNGAFAAGNGTAPRPEQLDPTRGFHPLISIYYLVKEKIERERIWGPGVFASSTLSLTGPPPPPAPAQAYQAGSSAPLSPPTQVDSRPPMPTPPMPLTPQPRQRATGDEYAPVPATAPARAAGFDLSQPSSASKRSSYIAGSPAPTPSSRPSAAQGEYEAPVSPSPRERKSSTNRMSLMLGSSAADRERERVAEIAAAGDDVPLAQAASGSSPGPFARRFGSLLGRSSSVSTSPDGSSYGKGHRQRASIATVGHKSGNKTAASTLPLVVETGNSPSSTLRPPATPTPTGRLPSSGSEVPLASPPDGKPVARASTVGDISPSSRHARGVSMAAGASSPLSQSVASSGGGAASESASLGRASGNAGFFERRRQGSVGGGGSTRPPRPRTQNDIAGMFEEEEELAAGGGSGGADEAASAAAGRRASAAPEASTSARQDTSAFGPSRSNDKASSSSDKGEGAKPVWLKGLFSVSTTTTKPIHTLRADLIQVLDRLGVQHRDVKNGFECAHVPSIDLSTVPGAGGAAAAGAGKGKRDTLKRRASKLLLSHGSGQAGDKQPSPTGGAAESQQSLPTSTNEPRGSDRASSSSFHQPLPSTATAAGAAPSSQPGSAGTSPQQVDVSQFGGTSSSAANSDMIVRFEIFLIKMPLLPGIHGLQFRRIGGSTWQYQVLARRVLQELKL</sequence>
<protein>
    <recommendedName>
        <fullName evidence="1">non-specific serine/threonine protein kinase</fullName>
        <ecNumber evidence="1">2.7.11.1</ecNumber>
    </recommendedName>
</protein>
<keyword evidence="5" id="KW-0418">Kinase</keyword>
<dbReference type="GeneID" id="28976113"/>
<evidence type="ECO:0000256" key="1">
    <source>
        <dbReference type="ARBA" id="ARBA00012513"/>
    </source>
</evidence>
<evidence type="ECO:0000256" key="4">
    <source>
        <dbReference type="ARBA" id="ARBA00022741"/>
    </source>
</evidence>
<dbReference type="OMA" id="MPEQAHT"/>
<evidence type="ECO:0000256" key="7">
    <source>
        <dbReference type="ARBA" id="ARBA00047899"/>
    </source>
</evidence>
<organism evidence="11 12">
    <name type="scientific">Rhodotorula graminis (strain WP1)</name>
    <dbReference type="NCBI Taxonomy" id="578459"/>
    <lineage>
        <taxon>Eukaryota</taxon>
        <taxon>Fungi</taxon>
        <taxon>Dikarya</taxon>
        <taxon>Basidiomycota</taxon>
        <taxon>Pucciniomycotina</taxon>
        <taxon>Microbotryomycetes</taxon>
        <taxon>Sporidiobolales</taxon>
        <taxon>Sporidiobolaceae</taxon>
        <taxon>Rhodotorula</taxon>
    </lineage>
</organism>
<evidence type="ECO:0000256" key="6">
    <source>
        <dbReference type="ARBA" id="ARBA00022840"/>
    </source>
</evidence>
<feature type="compositionally biased region" description="Polar residues" evidence="9">
    <location>
        <begin position="789"/>
        <end position="798"/>
    </location>
</feature>
<feature type="compositionally biased region" description="Polar residues" evidence="9">
    <location>
        <begin position="604"/>
        <end position="613"/>
    </location>
</feature>
<evidence type="ECO:0000313" key="11">
    <source>
        <dbReference type="EMBL" id="KPV78681.1"/>
    </source>
</evidence>
<feature type="compositionally biased region" description="Polar residues" evidence="9">
    <location>
        <begin position="301"/>
        <end position="310"/>
    </location>
</feature>
<dbReference type="EC" id="2.7.11.1" evidence="1"/>
<dbReference type="SUPFAM" id="SSF103243">
    <property type="entry name" value="KA1-like"/>
    <property type="match status" value="1"/>
</dbReference>
<evidence type="ECO:0000256" key="8">
    <source>
        <dbReference type="ARBA" id="ARBA00048679"/>
    </source>
</evidence>
<dbReference type="GO" id="GO:0004674">
    <property type="term" value="F:protein serine/threonine kinase activity"/>
    <property type="evidence" value="ECO:0007669"/>
    <property type="project" value="UniProtKB-KW"/>
</dbReference>
<feature type="compositionally biased region" description="Low complexity" evidence="9">
    <location>
        <begin position="584"/>
        <end position="603"/>
    </location>
</feature>